<dbReference type="GO" id="GO:0003677">
    <property type="term" value="F:DNA binding"/>
    <property type="evidence" value="ECO:0007669"/>
    <property type="project" value="InterPro"/>
</dbReference>
<comment type="caution">
    <text evidence="2">The sequence shown here is derived from an EMBL/GenBank/DDBJ whole genome shotgun (WGS) entry which is preliminary data.</text>
</comment>
<dbReference type="Pfam" id="PF13560">
    <property type="entry name" value="HTH_31"/>
    <property type="match status" value="1"/>
</dbReference>
<keyword evidence="3" id="KW-1185">Reference proteome</keyword>
<dbReference type="SMART" id="SM00530">
    <property type="entry name" value="HTH_XRE"/>
    <property type="match status" value="1"/>
</dbReference>
<proteinExistence type="predicted"/>
<dbReference type="Proteomes" id="UP000323505">
    <property type="component" value="Unassembled WGS sequence"/>
</dbReference>
<dbReference type="InterPro" id="IPR001387">
    <property type="entry name" value="Cro/C1-type_HTH"/>
</dbReference>
<dbReference type="AlphaFoldDB" id="A0A5D3FRL2"/>
<reference evidence="2 3" key="1">
    <citation type="submission" date="2019-08" db="EMBL/GenBank/DDBJ databases">
        <title>Actinomadura sp. nov. CYP1-5 isolated from mountain soil.</title>
        <authorList>
            <person name="Songsumanus A."/>
            <person name="Kuncharoen N."/>
            <person name="Kudo T."/>
            <person name="Yuki M."/>
            <person name="Igarashi Y."/>
            <person name="Tanasupawat S."/>
        </authorList>
    </citation>
    <scope>NUCLEOTIDE SEQUENCE [LARGE SCALE GENOMIC DNA]</scope>
    <source>
        <strain evidence="2 3">CYP1-5</strain>
    </source>
</reference>
<feature type="domain" description="HTH cro/C1-type" evidence="1">
    <location>
        <begin position="14"/>
        <end position="46"/>
    </location>
</feature>
<dbReference type="Pfam" id="PF19054">
    <property type="entry name" value="DUF5753"/>
    <property type="match status" value="1"/>
</dbReference>
<dbReference type="InterPro" id="IPR010982">
    <property type="entry name" value="Lambda_DNA-bd_dom_sf"/>
</dbReference>
<dbReference type="Gene3D" id="1.10.260.40">
    <property type="entry name" value="lambda repressor-like DNA-binding domains"/>
    <property type="match status" value="1"/>
</dbReference>
<accession>A0A5D3FRL2</accession>
<dbReference type="InterPro" id="IPR043917">
    <property type="entry name" value="DUF5753"/>
</dbReference>
<evidence type="ECO:0000313" key="3">
    <source>
        <dbReference type="Proteomes" id="UP000323505"/>
    </source>
</evidence>
<dbReference type="PROSITE" id="PS50943">
    <property type="entry name" value="HTH_CROC1"/>
    <property type="match status" value="1"/>
</dbReference>
<evidence type="ECO:0000259" key="1">
    <source>
        <dbReference type="PROSITE" id="PS50943"/>
    </source>
</evidence>
<dbReference type="RefSeq" id="WP_148758713.1">
    <property type="nucleotide sequence ID" value="NZ_VSRQ01000002.1"/>
</dbReference>
<dbReference type="EMBL" id="VSRQ01000002">
    <property type="protein sequence ID" value="TYK50873.1"/>
    <property type="molecule type" value="Genomic_DNA"/>
</dbReference>
<name>A0A5D3FRL2_9ACTN</name>
<dbReference type="CDD" id="cd00093">
    <property type="entry name" value="HTH_XRE"/>
    <property type="match status" value="1"/>
</dbReference>
<sequence length="265" mass="29374">MTENRARVFFGEELRRMRDKAGLTGKQLADALGCTPQWISMMESGRKVSEQSAHDLDTFFKTDGHFHRHWKLINDVELQAVLPPGFAQYAEDETKANSVRAFSGFLVNGLFQTEDYAAAVMGTAHGSRVPELVAKRMERQAIFHREDPPLTWLTIDEVILHRVIGSSQVMRGQLEALLKASEQPGVVIEVMPFRAGYHVGLTGDFTMLGFSDGTSIAYTESAGIGTLIRTPDKIADFVVRWDSLRGYALPIGESRAAIKAAMEAL</sequence>
<organism evidence="2 3">
    <name type="scientific">Actinomadura decatromicini</name>
    <dbReference type="NCBI Taxonomy" id="2604572"/>
    <lineage>
        <taxon>Bacteria</taxon>
        <taxon>Bacillati</taxon>
        <taxon>Actinomycetota</taxon>
        <taxon>Actinomycetes</taxon>
        <taxon>Streptosporangiales</taxon>
        <taxon>Thermomonosporaceae</taxon>
        <taxon>Actinomadura</taxon>
    </lineage>
</organism>
<evidence type="ECO:0000313" key="2">
    <source>
        <dbReference type="EMBL" id="TYK50873.1"/>
    </source>
</evidence>
<dbReference type="SUPFAM" id="SSF47413">
    <property type="entry name" value="lambda repressor-like DNA-binding domains"/>
    <property type="match status" value="1"/>
</dbReference>
<protein>
    <submittedName>
        <fullName evidence="2">Helix-turn-helix domain-containing protein</fullName>
    </submittedName>
</protein>
<gene>
    <name evidence="2" type="ORF">FXF68_10420</name>
</gene>